<name>A0AAV8D4I4_9POAL</name>
<accession>A0AAV8D4I4</accession>
<comment type="caution">
    <text evidence="2">The sequence shown here is derived from an EMBL/GenBank/DDBJ whole genome shotgun (WGS) entry which is preliminary data.</text>
</comment>
<evidence type="ECO:0000313" key="3">
    <source>
        <dbReference type="Proteomes" id="UP001140206"/>
    </source>
</evidence>
<dbReference type="InterPro" id="IPR012340">
    <property type="entry name" value="NA-bd_OB-fold"/>
</dbReference>
<gene>
    <name evidence="2" type="ORF">LUZ62_073274</name>
</gene>
<evidence type="ECO:0000313" key="2">
    <source>
        <dbReference type="EMBL" id="KAJ4762899.1"/>
    </source>
</evidence>
<organism evidence="2 3">
    <name type="scientific">Rhynchospora pubera</name>
    <dbReference type="NCBI Taxonomy" id="906938"/>
    <lineage>
        <taxon>Eukaryota</taxon>
        <taxon>Viridiplantae</taxon>
        <taxon>Streptophyta</taxon>
        <taxon>Embryophyta</taxon>
        <taxon>Tracheophyta</taxon>
        <taxon>Spermatophyta</taxon>
        <taxon>Magnoliopsida</taxon>
        <taxon>Liliopsida</taxon>
        <taxon>Poales</taxon>
        <taxon>Cyperaceae</taxon>
        <taxon>Cyperoideae</taxon>
        <taxon>Rhynchosporeae</taxon>
        <taxon>Rhynchospora</taxon>
    </lineage>
</organism>
<feature type="region of interest" description="Disordered" evidence="1">
    <location>
        <begin position="343"/>
        <end position="394"/>
    </location>
</feature>
<keyword evidence="2" id="KW-0238">DNA-binding</keyword>
<dbReference type="Gene3D" id="2.40.50.140">
    <property type="entry name" value="Nucleic acid-binding proteins"/>
    <property type="match status" value="2"/>
</dbReference>
<feature type="compositionally biased region" description="Basic and acidic residues" evidence="1">
    <location>
        <begin position="352"/>
        <end position="382"/>
    </location>
</feature>
<dbReference type="Proteomes" id="UP001140206">
    <property type="component" value="Chromosome 4"/>
</dbReference>
<dbReference type="EMBL" id="JAMFTS010000004">
    <property type="protein sequence ID" value="KAJ4762899.1"/>
    <property type="molecule type" value="Genomic_DNA"/>
</dbReference>
<dbReference type="PANTHER" id="PTHR47165">
    <property type="entry name" value="OS03G0429900 PROTEIN"/>
    <property type="match status" value="1"/>
</dbReference>
<keyword evidence="3" id="KW-1185">Reference proteome</keyword>
<proteinExistence type="predicted"/>
<feature type="compositionally biased region" description="Polar residues" evidence="1">
    <location>
        <begin position="383"/>
        <end position="394"/>
    </location>
</feature>
<evidence type="ECO:0000256" key="1">
    <source>
        <dbReference type="SAM" id="MobiDB-lite"/>
    </source>
</evidence>
<reference evidence="2" key="1">
    <citation type="submission" date="2022-08" db="EMBL/GenBank/DDBJ databases">
        <authorList>
            <person name="Marques A."/>
        </authorList>
    </citation>
    <scope>NUCLEOTIDE SEQUENCE</scope>
    <source>
        <strain evidence="2">RhyPub2mFocal</strain>
        <tissue evidence="2">Leaves</tissue>
    </source>
</reference>
<protein>
    <submittedName>
        <fullName evidence="2">Replication protein A 70 kDa DNA-binding subunit B</fullName>
    </submittedName>
</protein>
<sequence>MEPNVIVENLNDSIINPIVMCRVVKQWDIILYNVQSCRSMRFMLVDDQEHAIEAEMFKIDHQLLPVKPIDGEIYVFRQFRVNKSKYNATSHKYIIRFHKFTQVIRVKNTDRRIPRYYFNFRDIGDIGTADLRKPKIVVDVIGRLSAIGEIRLVPTITGVYTKDILLANQINQTIRFFRIKIFNGTYSLKTFSATKIYTDLDFSYIMAFAQTSGDDTEPIELLPPLEIQPSRASKLTTPIAMTLQEMIELEPYSSAISCTGCKTTLLSKDCERCQITDATSIQWYRVAVQVNSGLAYAIFILMGKQAEHVVGLKANALLDEAQRTSRISKYRSYGSPLVAKISLKNESPNPRQDMERSIDSNDQKRTTRIKNNESDDSGHSKSGESTTDDASSLK</sequence>
<dbReference type="SUPFAM" id="SSF50249">
    <property type="entry name" value="Nucleic acid-binding proteins"/>
    <property type="match status" value="2"/>
</dbReference>
<dbReference type="GO" id="GO:0003677">
    <property type="term" value="F:DNA binding"/>
    <property type="evidence" value="ECO:0007669"/>
    <property type="project" value="UniProtKB-KW"/>
</dbReference>
<dbReference type="AlphaFoldDB" id="A0AAV8D4I4"/>
<dbReference type="PANTHER" id="PTHR47165:SF4">
    <property type="entry name" value="OS03G0429900 PROTEIN"/>
    <property type="match status" value="1"/>
</dbReference>